<dbReference type="AlphaFoldDB" id="A0A2Z6QD28"/>
<protein>
    <recommendedName>
        <fullName evidence="4">F-box domain-containing protein</fullName>
    </recommendedName>
</protein>
<dbReference type="EMBL" id="BLAL01000357">
    <property type="protein sequence ID" value="GET04896.1"/>
    <property type="molecule type" value="Genomic_DNA"/>
</dbReference>
<sequence length="171" mass="20297">MCIYSDLEIFMVNRYNLRIASIIIENTGGRLKKIITDYCYYDDFEEDSLILIRKIYENCPLIEELCLILLPSKNHFTELEKLLKVCQNLKSLLIDMFDTNDRKTEEKFLKNGEELLKTLIRSAPSNLSEIRFLYGFTFSLEALEEFLEKWKGRALSILISSYIYENEDYIR</sequence>
<dbReference type="EMBL" id="BEXD01000435">
    <property type="protein sequence ID" value="GBB87425.1"/>
    <property type="molecule type" value="Genomic_DNA"/>
</dbReference>
<gene>
    <name evidence="2" type="ORF">RCL2_003118800</name>
    <name evidence="1" type="ORF">RclHR1_01390015</name>
</gene>
<name>A0A2Z6QD28_9GLOM</name>
<keyword evidence="3" id="KW-1185">Reference proteome</keyword>
<accession>A0A2Z6QD28</accession>
<comment type="caution">
    <text evidence="1">The sequence shown here is derived from an EMBL/GenBank/DDBJ whole genome shotgun (WGS) entry which is preliminary data.</text>
</comment>
<evidence type="ECO:0008006" key="4">
    <source>
        <dbReference type="Google" id="ProtNLM"/>
    </source>
</evidence>
<dbReference type="OrthoDB" id="2474081at2759"/>
<organism evidence="1 3">
    <name type="scientific">Rhizophagus clarus</name>
    <dbReference type="NCBI Taxonomy" id="94130"/>
    <lineage>
        <taxon>Eukaryota</taxon>
        <taxon>Fungi</taxon>
        <taxon>Fungi incertae sedis</taxon>
        <taxon>Mucoromycota</taxon>
        <taxon>Glomeromycotina</taxon>
        <taxon>Glomeromycetes</taxon>
        <taxon>Glomerales</taxon>
        <taxon>Glomeraceae</taxon>
        <taxon>Rhizophagus</taxon>
    </lineage>
</organism>
<reference evidence="2" key="2">
    <citation type="submission" date="2019-10" db="EMBL/GenBank/DDBJ databases">
        <title>Conservation and host-specific expression of non-tandemly repeated heterogenous ribosome RNA gene in arbuscular mycorrhizal fungi.</title>
        <authorList>
            <person name="Maeda T."/>
            <person name="Kobayashi Y."/>
            <person name="Nakagawa T."/>
            <person name="Ezawa T."/>
            <person name="Yamaguchi K."/>
            <person name="Bino T."/>
            <person name="Nishimoto Y."/>
            <person name="Shigenobu S."/>
            <person name="Kawaguchi M."/>
        </authorList>
    </citation>
    <scope>NUCLEOTIDE SEQUENCE</scope>
    <source>
        <strain evidence="2">HR1</strain>
    </source>
</reference>
<reference evidence="1 3" key="1">
    <citation type="submission" date="2017-11" db="EMBL/GenBank/DDBJ databases">
        <title>The genome of Rhizophagus clarus HR1 reveals common genetic basis of auxotrophy among arbuscular mycorrhizal fungi.</title>
        <authorList>
            <person name="Kobayashi Y."/>
        </authorList>
    </citation>
    <scope>NUCLEOTIDE SEQUENCE [LARGE SCALE GENOMIC DNA]</scope>
    <source>
        <strain evidence="1 3">HR1</strain>
    </source>
</reference>
<dbReference type="Proteomes" id="UP000247702">
    <property type="component" value="Unassembled WGS sequence"/>
</dbReference>
<evidence type="ECO:0000313" key="3">
    <source>
        <dbReference type="Proteomes" id="UP000247702"/>
    </source>
</evidence>
<evidence type="ECO:0000313" key="2">
    <source>
        <dbReference type="EMBL" id="GET04896.1"/>
    </source>
</evidence>
<dbReference type="Proteomes" id="UP000615446">
    <property type="component" value="Unassembled WGS sequence"/>
</dbReference>
<proteinExistence type="predicted"/>
<evidence type="ECO:0000313" key="1">
    <source>
        <dbReference type="EMBL" id="GBB87425.1"/>
    </source>
</evidence>